<proteinExistence type="predicted"/>
<reference evidence="1 2" key="1">
    <citation type="submission" date="2018-04" db="EMBL/GenBank/DDBJ databases">
        <title>Cupriavidus necator CR12 genome sequencing and assembly.</title>
        <authorList>
            <person name="Ben Fekih I."/>
            <person name="Mazhar H.S."/>
            <person name="Bello S.K."/>
            <person name="Rensing C."/>
        </authorList>
    </citation>
    <scope>NUCLEOTIDE SEQUENCE [LARGE SCALE GENOMIC DNA]</scope>
    <source>
        <strain evidence="1 2">CR12</strain>
    </source>
</reference>
<evidence type="ECO:0000313" key="2">
    <source>
        <dbReference type="Proteomes" id="UP000253501"/>
    </source>
</evidence>
<evidence type="ECO:0000313" key="1">
    <source>
        <dbReference type="EMBL" id="RCJ10306.1"/>
    </source>
</evidence>
<accession>A0A367PTC1</accession>
<gene>
    <name evidence="1" type="ORF">DDK22_01230</name>
</gene>
<organism evidence="1 2">
    <name type="scientific">Cupriavidus necator</name>
    <name type="common">Alcaligenes eutrophus</name>
    <name type="synonym">Ralstonia eutropha</name>
    <dbReference type="NCBI Taxonomy" id="106590"/>
    <lineage>
        <taxon>Bacteria</taxon>
        <taxon>Pseudomonadati</taxon>
        <taxon>Pseudomonadota</taxon>
        <taxon>Betaproteobacteria</taxon>
        <taxon>Burkholderiales</taxon>
        <taxon>Burkholderiaceae</taxon>
        <taxon>Cupriavidus</taxon>
    </lineage>
</organism>
<dbReference type="AlphaFoldDB" id="A0A367PTC1"/>
<name>A0A367PTC1_CUPNE</name>
<dbReference type="Proteomes" id="UP000253501">
    <property type="component" value="Unassembled WGS sequence"/>
</dbReference>
<dbReference type="EMBL" id="QDHA01000003">
    <property type="protein sequence ID" value="RCJ10306.1"/>
    <property type="molecule type" value="Genomic_DNA"/>
</dbReference>
<sequence length="208" mass="23129">MPLPNGVSPTGEIQSICPSAGWLGNRGTLHDANGAIVRPWQRKAWVTCLLSYKGRNRKPLMQPGRYTELFFLDEATALAAGHRPCGECRREDYNHFKRAWVLGNKRTNDTTIADIDLAMHAERTSAMDDHSRMHELGSLPPGVLVVWAERPHLWRGNLLLKWSPKGYVAVASGWLMTSNVRLITPPSVAHALGAGYVARLHESARQFG</sequence>
<comment type="caution">
    <text evidence="1">The sequence shown here is derived from an EMBL/GenBank/DDBJ whole genome shotgun (WGS) entry which is preliminary data.</text>
</comment>
<protein>
    <submittedName>
        <fullName evidence="1">Uncharacterized protein</fullName>
    </submittedName>
</protein>